<dbReference type="GO" id="GO:0043565">
    <property type="term" value="F:sequence-specific DNA binding"/>
    <property type="evidence" value="ECO:0007669"/>
    <property type="project" value="InterPro"/>
</dbReference>
<keyword evidence="4" id="KW-0804">Transcription</keyword>
<dbReference type="InterPro" id="IPR044810">
    <property type="entry name" value="WRKY_plant"/>
</dbReference>
<dbReference type="PANTHER" id="PTHR31221:SF358">
    <property type="entry name" value="WRKY TRANSCRIPTION FACTOR 71"/>
    <property type="match status" value="1"/>
</dbReference>
<proteinExistence type="evidence at transcript level"/>
<dbReference type="GO" id="GO:0003700">
    <property type="term" value="F:DNA-binding transcription factor activity"/>
    <property type="evidence" value="ECO:0007669"/>
    <property type="project" value="InterPro"/>
</dbReference>
<reference evidence="7" key="1">
    <citation type="submission" date="2012-05" db="EMBL/GenBank/DDBJ databases">
        <authorList>
            <person name="Krishnakumar V."/>
            <person name="Cheung F."/>
            <person name="Xiao Y."/>
            <person name="Chan A."/>
            <person name="Moskal W.A."/>
            <person name="Town C.D."/>
        </authorList>
    </citation>
    <scope>NUCLEOTIDE SEQUENCE</scope>
</reference>
<dbReference type="SUPFAM" id="SSF118290">
    <property type="entry name" value="WRKY DNA-binding domain"/>
    <property type="match status" value="1"/>
</dbReference>
<dbReference type="InterPro" id="IPR003657">
    <property type="entry name" value="WRKY_dom"/>
</dbReference>
<dbReference type="EMBL" id="BT134515">
    <property type="protein sequence ID" value="AFK34310.1"/>
    <property type="molecule type" value="mRNA"/>
</dbReference>
<evidence type="ECO:0000256" key="3">
    <source>
        <dbReference type="ARBA" id="ARBA00023125"/>
    </source>
</evidence>
<evidence type="ECO:0000256" key="4">
    <source>
        <dbReference type="ARBA" id="ARBA00023163"/>
    </source>
</evidence>
<protein>
    <recommendedName>
        <fullName evidence="6">WRKY domain-containing protein</fullName>
    </recommendedName>
</protein>
<dbReference type="AlphaFoldDB" id="I3S218"/>
<dbReference type="PANTHER" id="PTHR31221">
    <property type="entry name" value="WRKY TRANSCRIPTION FACTOR PROTEIN 1-RELATED"/>
    <property type="match status" value="1"/>
</dbReference>
<dbReference type="FunFam" id="2.20.25.80:FF:000003">
    <property type="entry name" value="WRKY transcription factor 57"/>
    <property type="match status" value="1"/>
</dbReference>
<dbReference type="PROSITE" id="PS50811">
    <property type="entry name" value="WRKY"/>
    <property type="match status" value="1"/>
</dbReference>
<keyword evidence="2" id="KW-0805">Transcription regulation</keyword>
<dbReference type="Pfam" id="PF03106">
    <property type="entry name" value="WRKY"/>
    <property type="match status" value="1"/>
</dbReference>
<comment type="subcellular location">
    <subcellularLocation>
        <location evidence="1">Nucleus</location>
    </subcellularLocation>
</comment>
<sequence length="177" mass="19729">MTKSEVDQLDDGYRWRKYGQKAVKNSPYPRSYYRCTAASCGVKKRVERSSHDPSVVVTTYEGQHIHPCPTTTRSTLASFMHNNEPSFGFANVSASQYSSQHSFALPHASSTSATMLYNSSTTPLSTTSSFGGFVHQDHAGNHYHQQEAMLRDNGLLQDIILPSNIMSNIQDNKDSFI</sequence>
<keyword evidence="3" id="KW-0238">DNA-binding</keyword>
<accession>I3S218</accession>
<dbReference type="Gene3D" id="2.20.25.80">
    <property type="entry name" value="WRKY domain"/>
    <property type="match status" value="1"/>
</dbReference>
<dbReference type="GO" id="GO:0005634">
    <property type="term" value="C:nucleus"/>
    <property type="evidence" value="ECO:0007669"/>
    <property type="project" value="UniProtKB-SubCell"/>
</dbReference>
<dbReference type="SMART" id="SM00774">
    <property type="entry name" value="WRKY"/>
    <property type="match status" value="1"/>
</dbReference>
<name>I3S218_LOTJA</name>
<evidence type="ECO:0000256" key="2">
    <source>
        <dbReference type="ARBA" id="ARBA00023015"/>
    </source>
</evidence>
<evidence type="ECO:0000259" key="6">
    <source>
        <dbReference type="PROSITE" id="PS50811"/>
    </source>
</evidence>
<evidence type="ECO:0000313" key="7">
    <source>
        <dbReference type="EMBL" id="AFK34310.1"/>
    </source>
</evidence>
<feature type="domain" description="WRKY" evidence="6">
    <location>
        <begin position="4"/>
        <end position="69"/>
    </location>
</feature>
<keyword evidence="5" id="KW-0539">Nucleus</keyword>
<evidence type="ECO:0000256" key="5">
    <source>
        <dbReference type="ARBA" id="ARBA00023242"/>
    </source>
</evidence>
<organism evidence="7">
    <name type="scientific">Lotus japonicus</name>
    <name type="common">Lotus corniculatus var. japonicus</name>
    <dbReference type="NCBI Taxonomy" id="34305"/>
    <lineage>
        <taxon>Eukaryota</taxon>
        <taxon>Viridiplantae</taxon>
        <taxon>Streptophyta</taxon>
        <taxon>Embryophyta</taxon>
        <taxon>Tracheophyta</taxon>
        <taxon>Spermatophyta</taxon>
        <taxon>Magnoliopsida</taxon>
        <taxon>eudicotyledons</taxon>
        <taxon>Gunneridae</taxon>
        <taxon>Pentapetalae</taxon>
        <taxon>rosids</taxon>
        <taxon>fabids</taxon>
        <taxon>Fabales</taxon>
        <taxon>Fabaceae</taxon>
        <taxon>Papilionoideae</taxon>
        <taxon>50 kb inversion clade</taxon>
        <taxon>NPAAA clade</taxon>
        <taxon>Hologalegina</taxon>
        <taxon>robinioid clade</taxon>
        <taxon>Loteae</taxon>
        <taxon>Lotus</taxon>
    </lineage>
</organism>
<evidence type="ECO:0000256" key="1">
    <source>
        <dbReference type="ARBA" id="ARBA00004123"/>
    </source>
</evidence>
<dbReference type="InterPro" id="IPR036576">
    <property type="entry name" value="WRKY_dom_sf"/>
</dbReference>